<feature type="chain" id="PRO_5002908082" evidence="4">
    <location>
        <begin position="26"/>
        <end position="427"/>
    </location>
</feature>
<dbReference type="InterPro" id="IPR050490">
    <property type="entry name" value="Bact_solute-bd_prot1"/>
</dbReference>
<geneLocation type="plasmid" evidence="6">
    <name>pDeide3</name>
</geneLocation>
<name>C1D430_DEIDV</name>
<dbReference type="PANTHER" id="PTHR43649">
    <property type="entry name" value="ARABINOSE-BINDING PROTEIN-RELATED"/>
    <property type="match status" value="1"/>
</dbReference>
<dbReference type="InterPro" id="IPR006059">
    <property type="entry name" value="SBP"/>
</dbReference>
<comment type="similarity">
    <text evidence="1">Belongs to the bacterial solute-binding protein 1 family.</text>
</comment>
<dbReference type="Gene3D" id="3.40.190.10">
    <property type="entry name" value="Periplasmic binding protein-like II"/>
    <property type="match status" value="2"/>
</dbReference>
<dbReference type="Pfam" id="PF01547">
    <property type="entry name" value="SBP_bac_1"/>
    <property type="match status" value="1"/>
</dbReference>
<dbReference type="RefSeq" id="WP_012694786.1">
    <property type="nucleotide sequence ID" value="NC_012528.1"/>
</dbReference>
<evidence type="ECO:0000256" key="4">
    <source>
        <dbReference type="SAM" id="SignalP"/>
    </source>
</evidence>
<dbReference type="OrthoDB" id="9798191at2"/>
<dbReference type="KEGG" id="ddr:Deide_3p00090"/>
<dbReference type="PANTHER" id="PTHR43649:SF34">
    <property type="entry name" value="ABC TRANSPORTER PERIPLASMIC-BINDING PROTEIN YCJN-RELATED"/>
    <property type="match status" value="1"/>
</dbReference>
<gene>
    <name evidence="5" type="ordered locus">Deide_3p00090</name>
</gene>
<keyword evidence="2" id="KW-0813">Transport</keyword>
<evidence type="ECO:0000313" key="5">
    <source>
        <dbReference type="EMBL" id="ACO47911.1"/>
    </source>
</evidence>
<dbReference type="SUPFAM" id="SSF53850">
    <property type="entry name" value="Periplasmic binding protein-like II"/>
    <property type="match status" value="1"/>
</dbReference>
<accession>C1D430</accession>
<evidence type="ECO:0000256" key="3">
    <source>
        <dbReference type="ARBA" id="ARBA00022729"/>
    </source>
</evidence>
<keyword evidence="6" id="KW-1185">Reference proteome</keyword>
<dbReference type="EMBL" id="CP001117">
    <property type="protein sequence ID" value="ACO47911.1"/>
    <property type="molecule type" value="Genomic_DNA"/>
</dbReference>
<evidence type="ECO:0000313" key="6">
    <source>
        <dbReference type="Proteomes" id="UP000002208"/>
    </source>
</evidence>
<dbReference type="Proteomes" id="UP000002208">
    <property type="component" value="Plasmid 3"/>
</dbReference>
<proteinExistence type="inferred from homology"/>
<sequence length="427" mass="46860">MSRTSLPVTLALTLCALSVASNAQAQTFNWKAQRGKTISVSVVKSPWSDILQDRLGEFEKLSGINVNLSVLPEQQARQKLAIDFASGGRTVDVFDSSLTVEKTRFAQAGWYEPLNKYMVAGKLDPTYRFDDFFTSARTAVKTSDGRIIGLPWKADVQVLYYRKDLFAQAGLKVPTTLDELENAAEKLHVPGKMYGYAARGLKNANVYTFAFPLQAFGGKWIDGKGNSTVNSAQAVKALNWYSSMLKKYAPPSVISYNWSEVLGLFQQEQLAMFNDGIGFAVQLEDKSKSKVAGKVGYAVLPGRLAPATYNALAMSSRSGNKDAAFIFMQWATNRAFDKHLVENGVTSPRQSSWTTATNKPLETIPWAKTYFDALKVAKPAFPEVPPVQEMRDTVGIAIVQSIQGSASKPALDQASRDFQTALNSAKQ</sequence>
<evidence type="ECO:0000256" key="1">
    <source>
        <dbReference type="ARBA" id="ARBA00008520"/>
    </source>
</evidence>
<organism evidence="5 6">
    <name type="scientific">Deinococcus deserti (strain DSM 17065 / CIP 109153 / LMG 22923 / VCD115)</name>
    <dbReference type="NCBI Taxonomy" id="546414"/>
    <lineage>
        <taxon>Bacteria</taxon>
        <taxon>Thermotogati</taxon>
        <taxon>Deinococcota</taxon>
        <taxon>Deinococci</taxon>
        <taxon>Deinococcales</taxon>
        <taxon>Deinococcaceae</taxon>
        <taxon>Deinococcus</taxon>
    </lineage>
</organism>
<protein>
    <submittedName>
        <fullName evidence="5">Putative sugar ABC transporter, periplasmic component</fullName>
    </submittedName>
</protein>
<evidence type="ECO:0000256" key="2">
    <source>
        <dbReference type="ARBA" id="ARBA00022448"/>
    </source>
</evidence>
<feature type="signal peptide" evidence="4">
    <location>
        <begin position="1"/>
        <end position="25"/>
    </location>
</feature>
<keyword evidence="5" id="KW-0614">Plasmid</keyword>
<dbReference type="AlphaFoldDB" id="C1D430"/>
<dbReference type="HOGENOM" id="CLU_031285_9_2_0"/>
<dbReference type="CDD" id="cd13585">
    <property type="entry name" value="PBP2_TMBP_like"/>
    <property type="match status" value="1"/>
</dbReference>
<reference evidence="5 6" key="1">
    <citation type="journal article" date="2009" name="PLoS Genet.">
        <title>Alliance of proteomics and genomics to unravel the specificities of Sahara bacterium Deinococcus deserti.</title>
        <authorList>
            <person name="de Groot A."/>
            <person name="Dulermo R."/>
            <person name="Ortet P."/>
            <person name="Blanchard L."/>
            <person name="Guerin P."/>
            <person name="Fernandez B."/>
            <person name="Vacherie B."/>
            <person name="Dossat C."/>
            <person name="Jolivet E."/>
            <person name="Siguier P."/>
            <person name="Chandler M."/>
            <person name="Barakat M."/>
            <person name="Dedieu A."/>
            <person name="Barbe V."/>
            <person name="Heulin T."/>
            <person name="Sommer S."/>
            <person name="Achouak W."/>
            <person name="Armengaud J."/>
        </authorList>
    </citation>
    <scope>NUCLEOTIDE SEQUENCE [LARGE SCALE GENOMIC DNA]</scope>
    <source>
        <strain evidence="6">DSM 17065 / CIP 109153 / LMG 22923 / VCD115</strain>
        <plasmid evidence="6">pDeide3</plasmid>
    </source>
</reference>
<keyword evidence="3 4" id="KW-0732">Signal</keyword>